<reference evidence="1" key="1">
    <citation type="journal article" date="2020" name="Ecol. Evol.">
        <title>Genome structure and content of the rice root-knot nematode (Meloidogyne graminicola).</title>
        <authorList>
            <person name="Phan N.T."/>
            <person name="Danchin E.G.J."/>
            <person name="Klopp C."/>
            <person name="Perfus-Barbeoch L."/>
            <person name="Kozlowski D.K."/>
            <person name="Koutsovoulos G.D."/>
            <person name="Lopez-Roques C."/>
            <person name="Bouchez O."/>
            <person name="Zahm M."/>
            <person name="Besnard G."/>
            <person name="Bellafiore S."/>
        </authorList>
    </citation>
    <scope>NUCLEOTIDE SEQUENCE</scope>
    <source>
        <strain evidence="1">VN-18</strain>
    </source>
</reference>
<name>A0A8T0A0N3_9BILA</name>
<evidence type="ECO:0000313" key="1">
    <source>
        <dbReference type="EMBL" id="KAF7639110.1"/>
    </source>
</evidence>
<organism evidence="1 2">
    <name type="scientific">Meloidogyne graminicola</name>
    <dbReference type="NCBI Taxonomy" id="189291"/>
    <lineage>
        <taxon>Eukaryota</taxon>
        <taxon>Metazoa</taxon>
        <taxon>Ecdysozoa</taxon>
        <taxon>Nematoda</taxon>
        <taxon>Chromadorea</taxon>
        <taxon>Rhabditida</taxon>
        <taxon>Tylenchina</taxon>
        <taxon>Tylenchomorpha</taxon>
        <taxon>Tylenchoidea</taxon>
        <taxon>Meloidogynidae</taxon>
        <taxon>Meloidogyninae</taxon>
        <taxon>Meloidogyne</taxon>
    </lineage>
</organism>
<evidence type="ECO:0000313" key="2">
    <source>
        <dbReference type="Proteomes" id="UP000605970"/>
    </source>
</evidence>
<sequence length="27" mass="3307">MERSFLLHIDTLLFSLQLLDHQNHQEQ</sequence>
<dbReference type="Proteomes" id="UP000605970">
    <property type="component" value="Unassembled WGS sequence"/>
</dbReference>
<dbReference type="AlphaFoldDB" id="A0A8T0A0N3"/>
<protein>
    <submittedName>
        <fullName evidence="1">Uncharacterized protein</fullName>
    </submittedName>
</protein>
<dbReference type="EMBL" id="JABEBT010000007">
    <property type="protein sequence ID" value="KAF7639110.1"/>
    <property type="molecule type" value="Genomic_DNA"/>
</dbReference>
<comment type="caution">
    <text evidence="1">The sequence shown here is derived from an EMBL/GenBank/DDBJ whole genome shotgun (WGS) entry which is preliminary data.</text>
</comment>
<gene>
    <name evidence="1" type="ORF">Mgra_00001343</name>
</gene>
<dbReference type="OrthoDB" id="10016527at2759"/>
<keyword evidence="2" id="KW-1185">Reference proteome</keyword>
<accession>A0A8T0A0N3</accession>
<proteinExistence type="predicted"/>